<dbReference type="AlphaFoldDB" id="A0A0B7FWL6"/>
<sequence length="103" mass="11696">MSLDWNNAALCAQFYKGLHWHVKQQLAQKEDQPRDLEALIAAAIRINNVRCELEISRPPCENRPKTTAASTTARPANSGTPHIDSDRLKADPNYVSETERQRR</sequence>
<organism evidence="2 3">
    <name type="scientific">Thanatephorus cucumeris (strain AG1-IB / isolate 7/3/14)</name>
    <name type="common">Lettuce bottom rot fungus</name>
    <name type="synonym">Rhizoctonia solani</name>
    <dbReference type="NCBI Taxonomy" id="1108050"/>
    <lineage>
        <taxon>Eukaryota</taxon>
        <taxon>Fungi</taxon>
        <taxon>Dikarya</taxon>
        <taxon>Basidiomycota</taxon>
        <taxon>Agaricomycotina</taxon>
        <taxon>Agaricomycetes</taxon>
        <taxon>Cantharellales</taxon>
        <taxon>Ceratobasidiaceae</taxon>
        <taxon>Rhizoctonia</taxon>
        <taxon>Rhizoctonia solani AG-1</taxon>
    </lineage>
</organism>
<keyword evidence="3" id="KW-1185">Reference proteome</keyword>
<dbReference type="EMBL" id="LN679699">
    <property type="protein sequence ID" value="CEL62070.1"/>
    <property type="molecule type" value="Genomic_DNA"/>
</dbReference>
<protein>
    <submittedName>
        <fullName evidence="2">Uncharacterized protein</fullName>
    </submittedName>
</protein>
<name>A0A0B7FWL6_THACB</name>
<gene>
    <name evidence="2" type="ORF">RSOLAG1IB_12490</name>
</gene>
<feature type="compositionally biased region" description="Polar residues" evidence="1">
    <location>
        <begin position="65"/>
        <end position="80"/>
    </location>
</feature>
<dbReference type="STRING" id="1108050.A0A0B7FWL6"/>
<evidence type="ECO:0000256" key="1">
    <source>
        <dbReference type="SAM" id="MobiDB-lite"/>
    </source>
</evidence>
<feature type="region of interest" description="Disordered" evidence="1">
    <location>
        <begin position="56"/>
        <end position="103"/>
    </location>
</feature>
<reference evidence="2 3" key="1">
    <citation type="submission" date="2014-11" db="EMBL/GenBank/DDBJ databases">
        <authorList>
            <person name="Wibberg Daniel"/>
        </authorList>
    </citation>
    <scope>NUCLEOTIDE SEQUENCE [LARGE SCALE GENOMIC DNA]</scope>
    <source>
        <strain evidence="2">Rhizoctonia solani AG1-IB 7/3/14</strain>
    </source>
</reference>
<proteinExistence type="predicted"/>
<accession>A0A0B7FWL6</accession>
<dbReference type="Proteomes" id="UP000059188">
    <property type="component" value="Unassembled WGS sequence"/>
</dbReference>
<evidence type="ECO:0000313" key="2">
    <source>
        <dbReference type="EMBL" id="CEL62070.1"/>
    </source>
</evidence>
<evidence type="ECO:0000313" key="3">
    <source>
        <dbReference type="Proteomes" id="UP000059188"/>
    </source>
</evidence>